<evidence type="ECO:0000313" key="2">
    <source>
        <dbReference type="EMBL" id="GAA3885566.1"/>
    </source>
</evidence>
<sequence>MAQPLRPDHRGSSTHVTNIEQSPGQLPPEVVNIRCPFSWTKPEGRVRWDVCLILTPSAHRWAVEDADGELDALRKLTGHPVRHLY</sequence>
<protein>
    <submittedName>
        <fullName evidence="2">Uncharacterized protein</fullName>
    </submittedName>
</protein>
<proteinExistence type="predicted"/>
<organism evidence="2 3">
    <name type="scientific">Streptomyces lannensis</name>
    <dbReference type="NCBI Taxonomy" id="766498"/>
    <lineage>
        <taxon>Bacteria</taxon>
        <taxon>Bacillati</taxon>
        <taxon>Actinomycetota</taxon>
        <taxon>Actinomycetes</taxon>
        <taxon>Kitasatosporales</taxon>
        <taxon>Streptomycetaceae</taxon>
        <taxon>Streptomyces</taxon>
    </lineage>
</organism>
<reference evidence="3" key="1">
    <citation type="journal article" date="2019" name="Int. J. Syst. Evol. Microbiol.">
        <title>The Global Catalogue of Microorganisms (GCM) 10K type strain sequencing project: providing services to taxonomists for standard genome sequencing and annotation.</title>
        <authorList>
            <consortium name="The Broad Institute Genomics Platform"/>
            <consortium name="The Broad Institute Genome Sequencing Center for Infectious Disease"/>
            <person name="Wu L."/>
            <person name="Ma J."/>
        </authorList>
    </citation>
    <scope>NUCLEOTIDE SEQUENCE [LARGE SCALE GENOMIC DNA]</scope>
    <source>
        <strain evidence="3">JCM 16578</strain>
    </source>
</reference>
<gene>
    <name evidence="2" type="ORF">GCM10022207_61130</name>
</gene>
<accession>A0ABP7KQK5</accession>
<evidence type="ECO:0000256" key="1">
    <source>
        <dbReference type="SAM" id="MobiDB-lite"/>
    </source>
</evidence>
<comment type="caution">
    <text evidence="2">The sequence shown here is derived from an EMBL/GenBank/DDBJ whole genome shotgun (WGS) entry which is preliminary data.</text>
</comment>
<dbReference type="Proteomes" id="UP001501563">
    <property type="component" value="Unassembled WGS sequence"/>
</dbReference>
<keyword evidence="3" id="KW-1185">Reference proteome</keyword>
<evidence type="ECO:0000313" key="3">
    <source>
        <dbReference type="Proteomes" id="UP001501563"/>
    </source>
</evidence>
<dbReference type="EMBL" id="BAAAZA010000021">
    <property type="protein sequence ID" value="GAA3885566.1"/>
    <property type="molecule type" value="Genomic_DNA"/>
</dbReference>
<feature type="compositionally biased region" description="Polar residues" evidence="1">
    <location>
        <begin position="13"/>
        <end position="24"/>
    </location>
</feature>
<feature type="region of interest" description="Disordered" evidence="1">
    <location>
        <begin position="1"/>
        <end position="27"/>
    </location>
</feature>
<name>A0ABP7KQK5_9ACTN</name>
<feature type="compositionally biased region" description="Basic and acidic residues" evidence="1">
    <location>
        <begin position="1"/>
        <end position="11"/>
    </location>
</feature>